<organism evidence="1 2">
    <name type="scientific">Vulcaniibacterium thermophilum</name>
    <dbReference type="NCBI Taxonomy" id="1169913"/>
    <lineage>
        <taxon>Bacteria</taxon>
        <taxon>Pseudomonadati</taxon>
        <taxon>Pseudomonadota</taxon>
        <taxon>Gammaproteobacteria</taxon>
        <taxon>Lysobacterales</taxon>
        <taxon>Lysobacteraceae</taxon>
        <taxon>Vulcaniibacterium</taxon>
    </lineage>
</organism>
<accession>A0A919DDC0</accession>
<keyword evidence="2" id="KW-1185">Reference proteome</keyword>
<reference evidence="1" key="2">
    <citation type="submission" date="2020-09" db="EMBL/GenBank/DDBJ databases">
        <authorList>
            <person name="Sun Q."/>
            <person name="Kim S."/>
        </authorList>
    </citation>
    <scope>NUCLEOTIDE SEQUENCE</scope>
    <source>
        <strain evidence="1">KCTC 32020</strain>
    </source>
</reference>
<dbReference type="Proteomes" id="UP000636453">
    <property type="component" value="Unassembled WGS sequence"/>
</dbReference>
<dbReference type="EMBL" id="BNCF01000006">
    <property type="protein sequence ID" value="GHE32703.1"/>
    <property type="molecule type" value="Genomic_DNA"/>
</dbReference>
<evidence type="ECO:0000313" key="2">
    <source>
        <dbReference type="Proteomes" id="UP000636453"/>
    </source>
</evidence>
<comment type="caution">
    <text evidence="1">The sequence shown here is derived from an EMBL/GenBank/DDBJ whole genome shotgun (WGS) entry which is preliminary data.</text>
</comment>
<name>A0A919DDC0_9GAMM</name>
<sequence>MHKNARLTPKGGEVPVGCATEAVRGLLALAVDGSSRLRKSGGVRRCDLAVATMRA</sequence>
<dbReference type="AlphaFoldDB" id="A0A919DDC0"/>
<proteinExistence type="predicted"/>
<gene>
    <name evidence="1" type="ORF">GCM10007167_13400</name>
</gene>
<evidence type="ECO:0000313" key="1">
    <source>
        <dbReference type="EMBL" id="GHE32703.1"/>
    </source>
</evidence>
<reference evidence="1" key="1">
    <citation type="journal article" date="2014" name="Int. J. Syst. Evol. Microbiol.">
        <title>Complete genome sequence of Corynebacterium casei LMG S-19264T (=DSM 44701T), isolated from a smear-ripened cheese.</title>
        <authorList>
            <consortium name="US DOE Joint Genome Institute (JGI-PGF)"/>
            <person name="Walter F."/>
            <person name="Albersmeier A."/>
            <person name="Kalinowski J."/>
            <person name="Ruckert C."/>
        </authorList>
    </citation>
    <scope>NUCLEOTIDE SEQUENCE</scope>
    <source>
        <strain evidence="1">KCTC 32020</strain>
    </source>
</reference>
<protein>
    <submittedName>
        <fullName evidence="1">Uncharacterized protein</fullName>
    </submittedName>
</protein>